<evidence type="ECO:0000313" key="2">
    <source>
        <dbReference type="Proteomes" id="UP000239757"/>
    </source>
</evidence>
<dbReference type="EMBL" id="KZ670594">
    <property type="protein sequence ID" value="PPR82964.1"/>
    <property type="molecule type" value="Genomic_DNA"/>
</dbReference>
<gene>
    <name evidence="1" type="ORF">GOBAR_AA37747</name>
</gene>
<proteinExistence type="predicted"/>
<reference evidence="1 2" key="1">
    <citation type="submission" date="2015-01" db="EMBL/GenBank/DDBJ databases">
        <title>Genome of allotetraploid Gossypium barbadense reveals genomic plasticity and fiber elongation in cotton evolution.</title>
        <authorList>
            <person name="Chen X."/>
            <person name="Liu X."/>
            <person name="Zhao B."/>
            <person name="Zheng H."/>
            <person name="Hu Y."/>
            <person name="Lu G."/>
            <person name="Yang C."/>
            <person name="Chen J."/>
            <person name="Shan C."/>
            <person name="Zhang L."/>
            <person name="Zhou Y."/>
            <person name="Wang L."/>
            <person name="Guo W."/>
            <person name="Bai Y."/>
            <person name="Ruan J."/>
            <person name="Shangguan X."/>
            <person name="Mao Y."/>
            <person name="Jiang J."/>
            <person name="Zhu Y."/>
            <person name="Lei J."/>
            <person name="Kang H."/>
            <person name="Chen S."/>
            <person name="He X."/>
            <person name="Wang R."/>
            <person name="Wang Y."/>
            <person name="Chen J."/>
            <person name="Wang L."/>
            <person name="Yu S."/>
            <person name="Wang B."/>
            <person name="Wei J."/>
            <person name="Song S."/>
            <person name="Lu X."/>
            <person name="Gao Z."/>
            <person name="Gu W."/>
            <person name="Deng X."/>
            <person name="Ma D."/>
            <person name="Wang S."/>
            <person name="Liang W."/>
            <person name="Fang L."/>
            <person name="Cai C."/>
            <person name="Zhu X."/>
            <person name="Zhou B."/>
            <person name="Zhang Y."/>
            <person name="Chen Z."/>
            <person name="Xu S."/>
            <person name="Zhu R."/>
            <person name="Wang S."/>
            <person name="Zhang T."/>
            <person name="Zhao G."/>
        </authorList>
    </citation>
    <scope>NUCLEOTIDE SEQUENCE [LARGE SCALE GENOMIC DNA]</scope>
    <source>
        <strain evidence="2">cv. Xinhai21</strain>
        <tissue evidence="1">Leaf</tissue>
    </source>
</reference>
<accession>A0A2P5VVV8</accession>
<protein>
    <submittedName>
        <fullName evidence="1">Uncharacterized protein</fullName>
    </submittedName>
</protein>
<evidence type="ECO:0000313" key="1">
    <source>
        <dbReference type="EMBL" id="PPR82964.1"/>
    </source>
</evidence>
<dbReference type="Proteomes" id="UP000239757">
    <property type="component" value="Unassembled WGS sequence"/>
</dbReference>
<organism evidence="1 2">
    <name type="scientific">Gossypium barbadense</name>
    <name type="common">Sea Island cotton</name>
    <name type="synonym">Hibiscus barbadensis</name>
    <dbReference type="NCBI Taxonomy" id="3634"/>
    <lineage>
        <taxon>Eukaryota</taxon>
        <taxon>Viridiplantae</taxon>
        <taxon>Streptophyta</taxon>
        <taxon>Embryophyta</taxon>
        <taxon>Tracheophyta</taxon>
        <taxon>Spermatophyta</taxon>
        <taxon>Magnoliopsida</taxon>
        <taxon>eudicotyledons</taxon>
        <taxon>Gunneridae</taxon>
        <taxon>Pentapetalae</taxon>
        <taxon>rosids</taxon>
        <taxon>malvids</taxon>
        <taxon>Malvales</taxon>
        <taxon>Malvaceae</taxon>
        <taxon>Malvoideae</taxon>
        <taxon>Gossypium</taxon>
    </lineage>
</organism>
<name>A0A2P5VVV8_GOSBA</name>
<dbReference type="AlphaFoldDB" id="A0A2P5VVV8"/>
<sequence>MEAVGNVKINFQSLDRHGSQNANNSLSDSGFLNRKKKVWEAWELGKNSGLRVTGNEDEVVRELVDIEKRRL</sequence>